<dbReference type="GO" id="GO:0071949">
    <property type="term" value="F:FAD binding"/>
    <property type="evidence" value="ECO:0007669"/>
    <property type="project" value="InterPro"/>
</dbReference>
<evidence type="ECO:0000313" key="7">
    <source>
        <dbReference type="Proteomes" id="UP000192903"/>
    </source>
</evidence>
<dbReference type="InterPro" id="IPR036188">
    <property type="entry name" value="FAD/NAD-bd_sf"/>
</dbReference>
<dbReference type="PANTHER" id="PTHR47178:SF6">
    <property type="entry name" value="FAD-BINDING DOMAIN-CONTAINING PROTEIN"/>
    <property type="match status" value="1"/>
</dbReference>
<feature type="domain" description="FAD-binding" evidence="5">
    <location>
        <begin position="6"/>
        <end position="46"/>
    </location>
</feature>
<evidence type="ECO:0000313" key="6">
    <source>
        <dbReference type="EMBL" id="SMF21900.1"/>
    </source>
</evidence>
<dbReference type="Pfam" id="PF01494">
    <property type="entry name" value="FAD_binding_3"/>
    <property type="match status" value="2"/>
</dbReference>
<keyword evidence="1" id="KW-0285">Flavoprotein</keyword>
<dbReference type="EMBL" id="FXAF01000003">
    <property type="protein sequence ID" value="SMF21900.1"/>
    <property type="molecule type" value="Genomic_DNA"/>
</dbReference>
<evidence type="ECO:0000256" key="2">
    <source>
        <dbReference type="ARBA" id="ARBA00022827"/>
    </source>
</evidence>
<dbReference type="SUPFAM" id="SSF51905">
    <property type="entry name" value="FAD/NAD(P)-binding domain"/>
    <property type="match status" value="1"/>
</dbReference>
<keyword evidence="4" id="KW-0503">Monooxygenase</keyword>
<dbReference type="AlphaFoldDB" id="A0A1X7DV89"/>
<dbReference type="OrthoDB" id="9791689at2"/>
<evidence type="ECO:0000256" key="3">
    <source>
        <dbReference type="ARBA" id="ARBA00023002"/>
    </source>
</evidence>
<proteinExistence type="predicted"/>
<evidence type="ECO:0000256" key="4">
    <source>
        <dbReference type="ARBA" id="ARBA00023033"/>
    </source>
</evidence>
<reference evidence="7" key="1">
    <citation type="submission" date="2017-04" db="EMBL/GenBank/DDBJ databases">
        <authorList>
            <person name="Varghese N."/>
            <person name="Submissions S."/>
        </authorList>
    </citation>
    <scope>NUCLEOTIDE SEQUENCE [LARGE SCALE GENOMIC DNA]</scope>
    <source>
        <strain evidence="7">B4P</strain>
    </source>
</reference>
<organism evidence="6 7">
    <name type="scientific">Xaviernesmea oryzae</name>
    <dbReference type="NCBI Taxonomy" id="464029"/>
    <lineage>
        <taxon>Bacteria</taxon>
        <taxon>Pseudomonadati</taxon>
        <taxon>Pseudomonadota</taxon>
        <taxon>Alphaproteobacteria</taxon>
        <taxon>Hyphomicrobiales</taxon>
        <taxon>Rhizobiaceae</taxon>
        <taxon>Rhizobium/Agrobacterium group</taxon>
        <taxon>Xaviernesmea</taxon>
    </lineage>
</organism>
<gene>
    <name evidence="6" type="ORF">SAMN02982989_5896</name>
</gene>
<evidence type="ECO:0000256" key="1">
    <source>
        <dbReference type="ARBA" id="ARBA00022630"/>
    </source>
</evidence>
<keyword evidence="7" id="KW-1185">Reference proteome</keyword>
<keyword evidence="3" id="KW-0560">Oxidoreductase</keyword>
<dbReference type="Proteomes" id="UP000192903">
    <property type="component" value="Unassembled WGS sequence"/>
</dbReference>
<dbReference type="PANTHER" id="PTHR47178">
    <property type="entry name" value="MONOOXYGENASE, FAD-BINDING"/>
    <property type="match status" value="1"/>
</dbReference>
<dbReference type="STRING" id="464029.SAMN02982989_5896"/>
<sequence length="423" mass="46013">MTIPFVDIAIIGGGPGGLALAQGLKKNGIDAAVFERDPVRADYVQGFRMRIRQRGIDALKANLPTHLFDAFIDTLGLAPTENLVLDEQFNRIDGAGNGSGEPEDTHIEKSVSRITLRQILLSGLDGIFHPGKCFERYENLRDGTVVAHFADGTAVRASLLVGADGAGSKVRRQLLPELGSIDTGVRRLAGKITLEDAARYGISPLLTDFNTHIRPRDGRTLMITSHRVDPAAYARHGLIGAEDPGHRDIPGFHFNNTTSYAWWNTAYEAGELGPDEVLEHLDGAALLDALLARIARWDERILKLIRHTDPSTVAFLKVKSSTPGAVWQTGPVTLLGDAIHAMTYFRALGGNTALYDTGLLVPELVAARRQGKPLLAAVQDYENAMRDHGYEAVRSSLSAMQRNIGAGRPLKAEAAPQRFREHT</sequence>
<dbReference type="PRINTS" id="PR00420">
    <property type="entry name" value="RNGMNOXGNASE"/>
</dbReference>
<dbReference type="GO" id="GO:0004497">
    <property type="term" value="F:monooxygenase activity"/>
    <property type="evidence" value="ECO:0007669"/>
    <property type="project" value="UniProtKB-KW"/>
</dbReference>
<dbReference type="InterPro" id="IPR002938">
    <property type="entry name" value="FAD-bd"/>
</dbReference>
<dbReference type="Gene3D" id="3.50.50.60">
    <property type="entry name" value="FAD/NAD(P)-binding domain"/>
    <property type="match status" value="1"/>
</dbReference>
<protein>
    <submittedName>
        <fullName evidence="6">2-polyprenyl-6-methoxyphenol hydroxylase</fullName>
    </submittedName>
</protein>
<keyword evidence="2" id="KW-0274">FAD</keyword>
<feature type="domain" description="FAD-binding" evidence="5">
    <location>
        <begin position="326"/>
        <end position="392"/>
    </location>
</feature>
<name>A0A1X7DV89_9HYPH</name>
<dbReference type="RefSeq" id="WP_085421250.1">
    <property type="nucleotide sequence ID" value="NZ_FXAF01000003.1"/>
</dbReference>
<accession>A0A1X7DV89</accession>
<evidence type="ECO:0000259" key="5">
    <source>
        <dbReference type="Pfam" id="PF01494"/>
    </source>
</evidence>